<dbReference type="GeneID" id="28857978"/>
<evidence type="ECO:0000313" key="2">
    <source>
        <dbReference type="Proteomes" id="UP000078397"/>
    </source>
</evidence>
<dbReference type="Proteomes" id="UP000078397">
    <property type="component" value="Unassembled WGS sequence"/>
</dbReference>
<protein>
    <submittedName>
        <fullName evidence="1">Uncharacterized protein</fullName>
    </submittedName>
</protein>
<accession>A0A179FGA8</accession>
<dbReference type="EMBL" id="LSBJ02000005">
    <property type="protein sequence ID" value="OAQ64562.1"/>
    <property type="molecule type" value="Genomic_DNA"/>
</dbReference>
<organism evidence="1 2">
    <name type="scientific">Pochonia chlamydosporia 170</name>
    <dbReference type="NCBI Taxonomy" id="1380566"/>
    <lineage>
        <taxon>Eukaryota</taxon>
        <taxon>Fungi</taxon>
        <taxon>Dikarya</taxon>
        <taxon>Ascomycota</taxon>
        <taxon>Pezizomycotina</taxon>
        <taxon>Sordariomycetes</taxon>
        <taxon>Hypocreomycetidae</taxon>
        <taxon>Hypocreales</taxon>
        <taxon>Clavicipitaceae</taxon>
        <taxon>Pochonia</taxon>
    </lineage>
</organism>
<proteinExistence type="predicted"/>
<dbReference type="KEGG" id="pchm:VFPPC_16231"/>
<dbReference type="AlphaFoldDB" id="A0A179FGA8"/>
<reference evidence="1 2" key="1">
    <citation type="journal article" date="2016" name="PLoS Pathog.">
        <title>Biosynthesis of antibiotic leucinostatins in bio-control fungus Purpureocillium lilacinum and their inhibition on phytophthora revealed by genome mining.</title>
        <authorList>
            <person name="Wang G."/>
            <person name="Liu Z."/>
            <person name="Lin R."/>
            <person name="Li E."/>
            <person name="Mao Z."/>
            <person name="Ling J."/>
            <person name="Yang Y."/>
            <person name="Yin W.B."/>
            <person name="Xie B."/>
        </authorList>
    </citation>
    <scope>NUCLEOTIDE SEQUENCE [LARGE SCALE GENOMIC DNA]</scope>
    <source>
        <strain evidence="1">170</strain>
    </source>
</reference>
<gene>
    <name evidence="1" type="ORF">VFPPC_16231</name>
</gene>
<dbReference type="RefSeq" id="XP_018141876.1">
    <property type="nucleotide sequence ID" value="XM_018293984.1"/>
</dbReference>
<comment type="caution">
    <text evidence="1">The sequence shown here is derived from an EMBL/GenBank/DDBJ whole genome shotgun (WGS) entry which is preliminary data.</text>
</comment>
<keyword evidence="2" id="KW-1185">Reference proteome</keyword>
<evidence type="ECO:0000313" key="1">
    <source>
        <dbReference type="EMBL" id="OAQ64562.1"/>
    </source>
</evidence>
<name>A0A179FGA8_METCM</name>
<sequence length="55" mass="5738">MSLASGHHRIMVAARGALVMMVLGKVEKVLLDHSSKSSVASGLTKKAAQTAMVCE</sequence>